<evidence type="ECO:0000256" key="1">
    <source>
        <dbReference type="ARBA" id="ARBA00022801"/>
    </source>
</evidence>
<protein>
    <recommendedName>
        <fullName evidence="2">Amidohydrolase-related domain-containing protein</fullName>
    </recommendedName>
</protein>
<evidence type="ECO:0000313" key="3">
    <source>
        <dbReference type="EMBL" id="SVA57810.1"/>
    </source>
</evidence>
<dbReference type="SUPFAM" id="SSF51556">
    <property type="entry name" value="Metallo-dependent hydrolases"/>
    <property type="match status" value="1"/>
</dbReference>
<dbReference type="GO" id="GO:0016810">
    <property type="term" value="F:hydrolase activity, acting on carbon-nitrogen (but not peptide) bonds"/>
    <property type="evidence" value="ECO:0007669"/>
    <property type="project" value="InterPro"/>
</dbReference>
<dbReference type="InterPro" id="IPR006680">
    <property type="entry name" value="Amidohydro-rel"/>
</dbReference>
<feature type="non-terminal residue" evidence="3">
    <location>
        <position position="401"/>
    </location>
</feature>
<accession>A0A381WZC4</accession>
<feature type="domain" description="Amidohydrolase-related" evidence="2">
    <location>
        <begin position="81"/>
        <end position="393"/>
    </location>
</feature>
<proteinExistence type="predicted"/>
<dbReference type="AlphaFoldDB" id="A0A381WZC4"/>
<reference evidence="3" key="1">
    <citation type="submission" date="2018-05" db="EMBL/GenBank/DDBJ databases">
        <authorList>
            <person name="Lanie J.A."/>
            <person name="Ng W.-L."/>
            <person name="Kazmierczak K.M."/>
            <person name="Andrzejewski T.M."/>
            <person name="Davidsen T.M."/>
            <person name="Wayne K.J."/>
            <person name="Tettelin H."/>
            <person name="Glass J.I."/>
            <person name="Rusch D."/>
            <person name="Podicherti R."/>
            <person name="Tsui H.-C.T."/>
            <person name="Winkler M.E."/>
        </authorList>
    </citation>
    <scope>NUCLEOTIDE SEQUENCE</scope>
</reference>
<organism evidence="3">
    <name type="scientific">marine metagenome</name>
    <dbReference type="NCBI Taxonomy" id="408172"/>
    <lineage>
        <taxon>unclassified sequences</taxon>
        <taxon>metagenomes</taxon>
        <taxon>ecological metagenomes</taxon>
    </lineage>
</organism>
<keyword evidence="1" id="KW-0378">Hydrolase</keyword>
<dbReference type="SUPFAM" id="SSF51338">
    <property type="entry name" value="Composite domain of metallo-dependent hydrolases"/>
    <property type="match status" value="1"/>
</dbReference>
<dbReference type="Pfam" id="PF01979">
    <property type="entry name" value="Amidohydro_1"/>
    <property type="match status" value="1"/>
</dbReference>
<dbReference type="EMBL" id="UINC01013368">
    <property type="protein sequence ID" value="SVA57810.1"/>
    <property type="molecule type" value="Genomic_DNA"/>
</dbReference>
<dbReference type="Gene3D" id="3.20.20.140">
    <property type="entry name" value="Metal-dependent hydrolases"/>
    <property type="match status" value="1"/>
</dbReference>
<dbReference type="CDD" id="cd01298">
    <property type="entry name" value="ATZ_TRZ_like"/>
    <property type="match status" value="1"/>
</dbReference>
<gene>
    <name evidence="3" type="ORF">METZ01_LOCUS110664</name>
</gene>
<dbReference type="Gene3D" id="2.30.40.10">
    <property type="entry name" value="Urease, subunit C, domain 1"/>
    <property type="match status" value="1"/>
</dbReference>
<dbReference type="PANTHER" id="PTHR43794:SF11">
    <property type="entry name" value="AMIDOHYDROLASE-RELATED DOMAIN-CONTAINING PROTEIN"/>
    <property type="match status" value="1"/>
</dbReference>
<evidence type="ECO:0000259" key="2">
    <source>
        <dbReference type="Pfam" id="PF01979"/>
    </source>
</evidence>
<dbReference type="PANTHER" id="PTHR43794">
    <property type="entry name" value="AMINOHYDROLASE SSNA-RELATED"/>
    <property type="match status" value="1"/>
</dbReference>
<name>A0A381WZC4_9ZZZZ</name>
<dbReference type="InterPro" id="IPR032466">
    <property type="entry name" value="Metal_Hydrolase"/>
</dbReference>
<sequence length="401" mass="42544">MATDPLAARTVTALTEGSASMPPVGRERFIADVVVTCDEADAVHGPGVVDMEDGRICWVGPKADAPEACTTMLVNNIGGLLMPGLVNSHCHTPMTLVRGVGDGLPLQRWLTEAMWPREGRMTSEDAWWGMTLGSAEMLQRGVTTTCEMYLFEESVVDAAHQSGARLVMTPVVISESSRGFQDRITDLVGFHARHHDPAGRTSVGIAAHSAYDLGVGPVVELAELARSLDATLHLHLAETQEESAVLEERFDRSITRILHDHGVFGGRVLAAHCVWVDSADIKLMAEDDVAVAHCPVSNMKLGAGIAPLVDLRAAGVTVGYGTDGPASNDSLDLWEEVKIAPLLARVRRLDSTVVTAVQTLAMATRGGAAAVGLDDTGSLTAGNAADMIRIDLDQSTFVPVT</sequence>
<dbReference type="InterPro" id="IPR011059">
    <property type="entry name" value="Metal-dep_hydrolase_composite"/>
</dbReference>
<dbReference type="InterPro" id="IPR050287">
    <property type="entry name" value="MTA/SAH_deaminase"/>
</dbReference>